<dbReference type="AlphaFoldDB" id="A0A1A7BZV6"/>
<evidence type="ECO:0000259" key="6">
    <source>
        <dbReference type="Pfam" id="PF00920"/>
    </source>
</evidence>
<dbReference type="InterPro" id="IPR042096">
    <property type="entry name" value="Dihydro-acid_dehy_C"/>
</dbReference>
<proteinExistence type="inferred from homology"/>
<dbReference type="NCBIfam" id="NF009560">
    <property type="entry name" value="PRK13017.1"/>
    <property type="match status" value="1"/>
</dbReference>
<feature type="domain" description="Dihydroxy-acid/6-phosphogluconate dehydratase C-terminal" evidence="7">
    <location>
        <begin position="368"/>
        <end position="561"/>
    </location>
</feature>
<dbReference type="SUPFAM" id="SSF143975">
    <property type="entry name" value="IlvD/EDD N-terminal domain-like"/>
    <property type="match status" value="1"/>
</dbReference>
<evidence type="ECO:0000256" key="4">
    <source>
        <dbReference type="ARBA" id="ARBA00023014"/>
    </source>
</evidence>
<dbReference type="GO" id="GO:0004160">
    <property type="term" value="F:dihydroxy-acid dehydratase activity"/>
    <property type="evidence" value="ECO:0007669"/>
    <property type="project" value="UniProtKB-EC"/>
</dbReference>
<dbReference type="Proteomes" id="UP000092713">
    <property type="component" value="Unassembled WGS sequence"/>
</dbReference>
<comment type="similarity">
    <text evidence="1">Belongs to the IlvD/Edd family.</text>
</comment>
<evidence type="ECO:0000313" key="9">
    <source>
        <dbReference type="Proteomes" id="UP000092713"/>
    </source>
</evidence>
<evidence type="ECO:0000259" key="7">
    <source>
        <dbReference type="Pfam" id="PF24877"/>
    </source>
</evidence>
<dbReference type="GO" id="GO:0051536">
    <property type="term" value="F:iron-sulfur cluster binding"/>
    <property type="evidence" value="ECO:0007669"/>
    <property type="project" value="UniProtKB-KW"/>
</dbReference>
<dbReference type="InterPro" id="IPR052352">
    <property type="entry name" value="Sugar_Degrad_Dehydratases"/>
</dbReference>
<feature type="domain" description="Dihydroxy-acid/6-phosphogluconate dehydratase N-terminal" evidence="6">
    <location>
        <begin position="46"/>
        <end position="357"/>
    </location>
</feature>
<dbReference type="Pfam" id="PF00920">
    <property type="entry name" value="ILVD_EDD_N"/>
    <property type="match status" value="1"/>
</dbReference>
<keyword evidence="9" id="KW-1185">Reference proteome</keyword>
<keyword evidence="5 8" id="KW-0456">Lyase</keyword>
<dbReference type="InterPro" id="IPR037237">
    <property type="entry name" value="IlvD/EDD_N"/>
</dbReference>
<dbReference type="PANTHER" id="PTHR43183">
    <property type="entry name" value="HYPOTHETICAL DIHYDROXYACID DEHYDRATASE (EUROFUNG)-RELATED"/>
    <property type="match status" value="1"/>
</dbReference>
<dbReference type="FunFam" id="3.50.30.80:FF:000001">
    <property type="entry name" value="Dihydroxy-acid dehydratase"/>
    <property type="match status" value="1"/>
</dbReference>
<evidence type="ECO:0000256" key="5">
    <source>
        <dbReference type="ARBA" id="ARBA00023239"/>
    </source>
</evidence>
<dbReference type="InterPro" id="IPR056740">
    <property type="entry name" value="ILV_EDD_C"/>
</dbReference>
<dbReference type="Pfam" id="PF24877">
    <property type="entry name" value="ILV_EDD_C"/>
    <property type="match status" value="1"/>
</dbReference>
<dbReference type="InterPro" id="IPR020558">
    <property type="entry name" value="DiOHA_6PGluconate_deHydtase_CS"/>
</dbReference>
<name>A0A1A7BZV6_9BURK</name>
<dbReference type="GO" id="GO:0046872">
    <property type="term" value="F:metal ion binding"/>
    <property type="evidence" value="ECO:0007669"/>
    <property type="project" value="UniProtKB-KW"/>
</dbReference>
<accession>A0A1A7BZV6</accession>
<evidence type="ECO:0000256" key="1">
    <source>
        <dbReference type="ARBA" id="ARBA00006486"/>
    </source>
</evidence>
<reference evidence="8 9" key="1">
    <citation type="submission" date="2016-04" db="EMBL/GenBank/DDBJ databases">
        <title>Draft genome sequence of Janthinobacterium psychrotolerans sp. nov., isolated from freshwater sediments in Denmark.</title>
        <authorList>
            <person name="Gong X."/>
            <person name="Skrivergaard S."/>
            <person name="Korsgaard B.S."/>
            <person name="Schreiber L."/>
            <person name="Marshall I.P."/>
            <person name="Finster K."/>
            <person name="Schramm A."/>
        </authorList>
    </citation>
    <scope>NUCLEOTIDE SEQUENCE [LARGE SCALE GENOMIC DNA]</scope>
    <source>
        <strain evidence="8 9">S3-2</strain>
    </source>
</reference>
<dbReference type="NCBIfam" id="NF009559">
    <property type="entry name" value="PRK13016.1"/>
    <property type="match status" value="1"/>
</dbReference>
<organism evidence="8 9">
    <name type="scientific">Janthinobacterium psychrotolerans</name>
    <dbReference type="NCBI Taxonomy" id="1747903"/>
    <lineage>
        <taxon>Bacteria</taxon>
        <taxon>Pseudomonadati</taxon>
        <taxon>Pseudomonadota</taxon>
        <taxon>Betaproteobacteria</taxon>
        <taxon>Burkholderiales</taxon>
        <taxon>Oxalobacteraceae</taxon>
        <taxon>Janthinobacterium</taxon>
    </lineage>
</organism>
<protein>
    <submittedName>
        <fullName evidence="8">Dihydroxy-acid dehydratase</fullName>
        <ecNumber evidence="8">4.2.1.9</ecNumber>
    </submittedName>
</protein>
<comment type="caution">
    <text evidence="8">The sequence shown here is derived from an EMBL/GenBank/DDBJ whole genome shotgun (WGS) entry which is preliminary data.</text>
</comment>
<dbReference type="PROSITE" id="PS00886">
    <property type="entry name" value="ILVD_EDD_1"/>
    <property type="match status" value="1"/>
</dbReference>
<evidence type="ECO:0000313" key="8">
    <source>
        <dbReference type="EMBL" id="OBV38289.1"/>
    </source>
</evidence>
<keyword evidence="3" id="KW-0408">Iron</keyword>
<gene>
    <name evidence="8" type="ORF">ASR47_1005243</name>
</gene>
<keyword evidence="4" id="KW-0411">Iron-sulfur</keyword>
<evidence type="ECO:0000256" key="3">
    <source>
        <dbReference type="ARBA" id="ARBA00023004"/>
    </source>
</evidence>
<sequence length="578" mass="62400">MSSATSRRTLESLRSQRWLAPDDMRSFAHRQRLQQMGLRREEFLDRPVIAIINTWSDLSPCHSHLRERAEAVKRGILLAGGFPVELPALSLGEVMVKPTTMIYRNFLAMETEELLRSLPIDGAVLLGGCDKTTPGMLMGAISMDIPAIFCPAGPMLNDRYRGQSVGAGTHTKKFWDDYVAGDIAKPEWIKLEAKMTRSPGTCNTMGTASTMTSIVEAMGFTLPGATSIPAMDANHVRMASQCGERIVGMVWEDLKPSRFFTRASLSNGVAAYMALGGSTNAAIHLIAIAGRAGMALSLDEMDAMAQKVPVIANLFPSGDKLMEDFFYAGGLPALLKEITPQLDLTALTVTGRSLGENIADAVCLDDSVIRKVAQPVADGAALAVLRGNLCPGGAVIKPSAANPKFARHRGRALVFDSNAEMLAQIHAPDLDIDENTVLILRNGGPIGAPGMPEWGNLPVPKKLLQQGVRDMVRISDARMSGTHYGTCVLHVTPEAAVGGPLALVRTGDMIELDIAARSLNMDVPEEELARRRAAWQAPAQKYARGYTRLYMEHVTQADQGCDLDFLLGNAATPEPPIF</sequence>
<evidence type="ECO:0000256" key="2">
    <source>
        <dbReference type="ARBA" id="ARBA00022723"/>
    </source>
</evidence>
<dbReference type="SUPFAM" id="SSF52016">
    <property type="entry name" value="LeuD/IlvD-like"/>
    <property type="match status" value="1"/>
</dbReference>
<dbReference type="InterPro" id="IPR000581">
    <property type="entry name" value="ILV_EDD_N"/>
</dbReference>
<keyword evidence="2" id="KW-0479">Metal-binding</keyword>
<dbReference type="STRING" id="1747903.ASR47_1005243"/>
<dbReference type="PATRIC" id="fig|1747903.4.peg.1836"/>
<dbReference type="Gene3D" id="3.50.30.80">
    <property type="entry name" value="IlvD/EDD C-terminal domain-like"/>
    <property type="match status" value="1"/>
</dbReference>
<dbReference type="RefSeq" id="WP_065309147.1">
    <property type="nucleotide sequence ID" value="NZ_LOCQ01000058.1"/>
</dbReference>
<dbReference type="NCBIfam" id="NF004784">
    <property type="entry name" value="PRK06131.1"/>
    <property type="match status" value="1"/>
</dbReference>
<dbReference type="EMBL" id="LOCQ01000058">
    <property type="protein sequence ID" value="OBV38289.1"/>
    <property type="molecule type" value="Genomic_DNA"/>
</dbReference>
<dbReference type="PANTHER" id="PTHR43183:SF2">
    <property type="entry name" value="DIHYDROXY-ACID DEHYDRATASE"/>
    <property type="match status" value="1"/>
</dbReference>
<dbReference type="EC" id="4.2.1.9" evidence="8"/>